<dbReference type="InterPro" id="IPR021736">
    <property type="entry name" value="DUF3305"/>
</dbReference>
<dbReference type="OrthoDB" id="8526034at2"/>
<dbReference type="Proteomes" id="UP000321201">
    <property type="component" value="Unassembled WGS sequence"/>
</dbReference>
<dbReference type="Pfam" id="PF11749">
    <property type="entry name" value="DUF3305"/>
    <property type="match status" value="1"/>
</dbReference>
<protein>
    <submittedName>
        <fullName evidence="1">DUF3305 domain-containing protein</fullName>
    </submittedName>
</protein>
<keyword evidence="2" id="KW-1185">Reference proteome</keyword>
<gene>
    <name evidence="1" type="ORF">FR698_06330</name>
</gene>
<reference evidence="1 2" key="1">
    <citation type="submission" date="2019-08" db="EMBL/GenBank/DDBJ databases">
        <title>Pelomicrobium methylotrophicum gen. nov., sp. nov. a moderately thermophilic, facultatively anaerobic, lithoautotrophic and methylotrophic bacterium isolated from a terrestrial mud volcano.</title>
        <authorList>
            <person name="Slobodkina G.B."/>
            <person name="Merkel A.Y."/>
            <person name="Slobodkin A.I."/>
        </authorList>
    </citation>
    <scope>NUCLEOTIDE SEQUENCE [LARGE SCALE GENOMIC DNA]</scope>
    <source>
        <strain evidence="1 2">SM250</strain>
    </source>
</reference>
<accession>A0A5C7EMP0</accession>
<evidence type="ECO:0000313" key="2">
    <source>
        <dbReference type="Proteomes" id="UP000321201"/>
    </source>
</evidence>
<dbReference type="RefSeq" id="WP_147799329.1">
    <property type="nucleotide sequence ID" value="NZ_VPFL01000006.1"/>
</dbReference>
<evidence type="ECO:0000313" key="1">
    <source>
        <dbReference type="EMBL" id="TXF12461.1"/>
    </source>
</evidence>
<organism evidence="1 2">
    <name type="scientific">Pelomicrobium methylotrophicum</name>
    <dbReference type="NCBI Taxonomy" id="2602750"/>
    <lineage>
        <taxon>Bacteria</taxon>
        <taxon>Pseudomonadati</taxon>
        <taxon>Pseudomonadota</taxon>
        <taxon>Hydrogenophilia</taxon>
        <taxon>Hydrogenophilia incertae sedis</taxon>
        <taxon>Pelomicrobium</taxon>
    </lineage>
</organism>
<sequence>MRPETLPVAVIMERLRLDNPWCSAKWQAIGVVEDGAPPGTPPRVIFEDEKCRRVLHTGFTLELYRDEAENYWLNVSATEPRVFVLWRYDDQGEACPAFVTVSYGEAARWMDADEQVDGVPMPPEIYRWVGEYVEAHYRPDPEARKQRRYASSRLEHHAKFRPG</sequence>
<dbReference type="EMBL" id="VPFL01000006">
    <property type="protein sequence ID" value="TXF12461.1"/>
    <property type="molecule type" value="Genomic_DNA"/>
</dbReference>
<proteinExistence type="predicted"/>
<name>A0A5C7EMP0_9PROT</name>
<dbReference type="InParanoid" id="A0A5C7EMP0"/>
<dbReference type="AlphaFoldDB" id="A0A5C7EMP0"/>
<comment type="caution">
    <text evidence="1">The sequence shown here is derived from an EMBL/GenBank/DDBJ whole genome shotgun (WGS) entry which is preliminary data.</text>
</comment>